<dbReference type="SUPFAM" id="SSF53067">
    <property type="entry name" value="Actin-like ATPase domain"/>
    <property type="match status" value="1"/>
</dbReference>
<dbReference type="InterPro" id="IPR000600">
    <property type="entry name" value="ROK"/>
</dbReference>
<sequence length="320" mass="31865">MSTLIGVDLGGTNIRAAVATGTYTHAAPTHSATPGQDGPAAVVEAIARCVAEAAGGRHVDGLAIGIPGPLDPRRGIVYAAPQLRGWDNFEAASALRSRIGCEVVINNDANLAGYAEWVAGAGRGTTDFIFITASTGVGGALIISGDLYAGKSGTAGEIGHMPLSPDQPPCGEGHPGCLEGTASGTAIARSARRAVEAGEFTSLSELAPDAIDGRGVQDAAHAGDEVALRIFTAAARSLGRAVGGLINLFSPEAIAIGGGLINAGELLFGPLRAAVGEMAFAVPAQHCRIVEAELGTDAGLVGAVAWAVKSFGQSSPAGNG</sequence>
<comment type="similarity">
    <text evidence="1">Belongs to the ROK (NagC/XylR) family.</text>
</comment>
<dbReference type="AlphaFoldDB" id="A0A2W5ZHD2"/>
<dbReference type="EMBL" id="QHBU01000038">
    <property type="protein sequence ID" value="PZR83327.1"/>
    <property type="molecule type" value="Genomic_DNA"/>
</dbReference>
<dbReference type="Gene3D" id="3.30.420.40">
    <property type="match status" value="2"/>
</dbReference>
<gene>
    <name evidence="2" type="ORF">DLM65_02260</name>
</gene>
<organism evidence="2 3">
    <name type="scientific">Candidatus Aeolococcus gillhamiae</name>
    <dbReference type="NCBI Taxonomy" id="3127015"/>
    <lineage>
        <taxon>Bacteria</taxon>
        <taxon>Bacillati</taxon>
        <taxon>Candidatus Dormiibacterota</taxon>
        <taxon>Candidatus Dormibacteria</taxon>
        <taxon>Candidatus Aeolococcales</taxon>
        <taxon>Candidatus Aeolococcaceae</taxon>
        <taxon>Candidatus Aeolococcus</taxon>
    </lineage>
</organism>
<name>A0A2W5ZHD2_9BACT</name>
<reference evidence="2 3" key="1">
    <citation type="journal article" date="2017" name="Nature">
        <title>Atmospheric trace gases support primary production in Antarctic desert surface soil.</title>
        <authorList>
            <person name="Ji M."/>
            <person name="Greening C."/>
            <person name="Vanwonterghem I."/>
            <person name="Carere C.R."/>
            <person name="Bay S.K."/>
            <person name="Steen J.A."/>
            <person name="Montgomery K."/>
            <person name="Lines T."/>
            <person name="Beardall J."/>
            <person name="van Dorst J."/>
            <person name="Snape I."/>
            <person name="Stott M.B."/>
            <person name="Hugenholtz P."/>
            <person name="Ferrari B.C."/>
        </authorList>
    </citation>
    <scope>NUCLEOTIDE SEQUENCE [LARGE SCALE GENOMIC DNA]</scope>
    <source>
        <strain evidence="2">RRmetagenome_bin12</strain>
    </source>
</reference>
<evidence type="ECO:0000256" key="1">
    <source>
        <dbReference type="ARBA" id="ARBA00006479"/>
    </source>
</evidence>
<evidence type="ECO:0000313" key="2">
    <source>
        <dbReference type="EMBL" id="PZR83327.1"/>
    </source>
</evidence>
<protein>
    <recommendedName>
        <fullName evidence="4">Glucokinase</fullName>
    </recommendedName>
</protein>
<accession>A0A2W5ZHD2</accession>
<dbReference type="InterPro" id="IPR043129">
    <property type="entry name" value="ATPase_NBD"/>
</dbReference>
<proteinExistence type="inferred from homology"/>
<dbReference type="Proteomes" id="UP000248724">
    <property type="component" value="Unassembled WGS sequence"/>
</dbReference>
<dbReference type="PANTHER" id="PTHR18964">
    <property type="entry name" value="ROK (REPRESSOR, ORF, KINASE) FAMILY"/>
    <property type="match status" value="1"/>
</dbReference>
<evidence type="ECO:0000313" key="3">
    <source>
        <dbReference type="Proteomes" id="UP000248724"/>
    </source>
</evidence>
<dbReference type="PANTHER" id="PTHR18964:SF149">
    <property type="entry name" value="BIFUNCTIONAL UDP-N-ACETYLGLUCOSAMINE 2-EPIMERASE_N-ACETYLMANNOSAMINE KINASE"/>
    <property type="match status" value="1"/>
</dbReference>
<dbReference type="Pfam" id="PF00480">
    <property type="entry name" value="ROK"/>
    <property type="match status" value="1"/>
</dbReference>
<comment type="caution">
    <text evidence="2">The sequence shown here is derived from an EMBL/GenBank/DDBJ whole genome shotgun (WGS) entry which is preliminary data.</text>
</comment>
<evidence type="ECO:0008006" key="4">
    <source>
        <dbReference type="Google" id="ProtNLM"/>
    </source>
</evidence>